<gene>
    <name evidence="2" type="ORF">ALC62_14757</name>
</gene>
<feature type="domain" description="DDE-1" evidence="1">
    <location>
        <begin position="55"/>
        <end position="149"/>
    </location>
</feature>
<accession>A0A151I8E2</accession>
<evidence type="ECO:0000313" key="2">
    <source>
        <dbReference type="EMBL" id="KYM94615.1"/>
    </source>
</evidence>
<reference evidence="2 3" key="1">
    <citation type="submission" date="2016-03" db="EMBL/GenBank/DDBJ databases">
        <title>Cyphomyrmex costatus WGS genome.</title>
        <authorList>
            <person name="Nygaard S."/>
            <person name="Hu H."/>
            <person name="Boomsma J."/>
            <person name="Zhang G."/>
        </authorList>
    </citation>
    <scope>NUCLEOTIDE SEQUENCE [LARGE SCALE GENOMIC DNA]</scope>
    <source>
        <strain evidence="2">MS0001</strain>
        <tissue evidence="2">Whole body</tissue>
    </source>
</reference>
<proteinExistence type="predicted"/>
<dbReference type="Pfam" id="PF03184">
    <property type="entry name" value="DDE_1"/>
    <property type="match status" value="1"/>
</dbReference>
<organism evidence="2 3">
    <name type="scientific">Cyphomyrmex costatus</name>
    <dbReference type="NCBI Taxonomy" id="456900"/>
    <lineage>
        <taxon>Eukaryota</taxon>
        <taxon>Metazoa</taxon>
        <taxon>Ecdysozoa</taxon>
        <taxon>Arthropoda</taxon>
        <taxon>Hexapoda</taxon>
        <taxon>Insecta</taxon>
        <taxon>Pterygota</taxon>
        <taxon>Neoptera</taxon>
        <taxon>Endopterygota</taxon>
        <taxon>Hymenoptera</taxon>
        <taxon>Apocrita</taxon>
        <taxon>Aculeata</taxon>
        <taxon>Formicoidea</taxon>
        <taxon>Formicidae</taxon>
        <taxon>Myrmicinae</taxon>
        <taxon>Cyphomyrmex</taxon>
    </lineage>
</organism>
<dbReference type="Proteomes" id="UP000078542">
    <property type="component" value="Unassembled WGS sequence"/>
</dbReference>
<keyword evidence="3" id="KW-1185">Reference proteome</keyword>
<dbReference type="InterPro" id="IPR004875">
    <property type="entry name" value="DDE_SF_endonuclease_dom"/>
</dbReference>
<dbReference type="AlphaFoldDB" id="A0A151I8E2"/>
<name>A0A151I8E2_9HYME</name>
<protein>
    <recommendedName>
        <fullName evidence="1">DDE-1 domain-containing protein</fullName>
    </recommendedName>
</protein>
<sequence length="177" mass="20163">MHTGRTLAFKGQATVEALTQSVNSMTYSYTVQPFISAKGVLFSPLLIVLQEKDGKFRPVVKKNLFEPENVYVLASNSGKLTSNLVKQWFEEDFLPASNEKTVLLLDSWSGQNEKTFESFSISRKYFKVVGTTVKTIPAGTTGMIQPLDVFFFCGWCRKSLCMKEFFIDYHYCQIYNN</sequence>
<dbReference type="STRING" id="456900.A0A151I8E2"/>
<dbReference type="EMBL" id="KQ978361">
    <property type="protein sequence ID" value="KYM94615.1"/>
    <property type="molecule type" value="Genomic_DNA"/>
</dbReference>
<dbReference type="GO" id="GO:0003676">
    <property type="term" value="F:nucleic acid binding"/>
    <property type="evidence" value="ECO:0007669"/>
    <property type="project" value="InterPro"/>
</dbReference>
<evidence type="ECO:0000313" key="3">
    <source>
        <dbReference type="Proteomes" id="UP000078542"/>
    </source>
</evidence>
<evidence type="ECO:0000259" key="1">
    <source>
        <dbReference type="Pfam" id="PF03184"/>
    </source>
</evidence>